<evidence type="ECO:0000256" key="4">
    <source>
        <dbReference type="ARBA" id="ARBA00022519"/>
    </source>
</evidence>
<evidence type="ECO:0000256" key="1">
    <source>
        <dbReference type="ARBA" id="ARBA00004429"/>
    </source>
</evidence>
<dbReference type="SUPFAM" id="SSF103473">
    <property type="entry name" value="MFS general substrate transporter"/>
    <property type="match status" value="1"/>
</dbReference>
<feature type="transmembrane region" description="Helical" evidence="8">
    <location>
        <begin position="282"/>
        <end position="300"/>
    </location>
</feature>
<keyword evidence="3" id="KW-1003">Cell membrane</keyword>
<accession>A0ABW5DZC5</accession>
<protein>
    <submittedName>
        <fullName evidence="10">MFS transporter</fullName>
    </submittedName>
</protein>
<dbReference type="Gene3D" id="1.20.1250.20">
    <property type="entry name" value="MFS general substrate transporter like domains"/>
    <property type="match status" value="2"/>
</dbReference>
<feature type="transmembrane region" description="Helical" evidence="8">
    <location>
        <begin position="218"/>
        <end position="237"/>
    </location>
</feature>
<evidence type="ECO:0000256" key="3">
    <source>
        <dbReference type="ARBA" id="ARBA00022475"/>
    </source>
</evidence>
<comment type="caution">
    <text evidence="10">The sequence shown here is derived from an EMBL/GenBank/DDBJ whole genome shotgun (WGS) entry which is preliminary data.</text>
</comment>
<evidence type="ECO:0000256" key="2">
    <source>
        <dbReference type="ARBA" id="ARBA00022448"/>
    </source>
</evidence>
<evidence type="ECO:0000256" key="8">
    <source>
        <dbReference type="SAM" id="Phobius"/>
    </source>
</evidence>
<feature type="transmembrane region" description="Helical" evidence="8">
    <location>
        <begin position="371"/>
        <end position="389"/>
    </location>
</feature>
<dbReference type="InterPro" id="IPR026032">
    <property type="entry name" value="HcaT-like"/>
</dbReference>
<evidence type="ECO:0000313" key="11">
    <source>
        <dbReference type="Proteomes" id="UP001597295"/>
    </source>
</evidence>
<feature type="transmembrane region" description="Helical" evidence="8">
    <location>
        <begin position="84"/>
        <end position="103"/>
    </location>
</feature>
<evidence type="ECO:0000256" key="7">
    <source>
        <dbReference type="ARBA" id="ARBA00023136"/>
    </source>
</evidence>
<feature type="transmembrane region" description="Helical" evidence="8">
    <location>
        <begin position="145"/>
        <end position="166"/>
    </location>
</feature>
<keyword evidence="4" id="KW-0997">Cell inner membrane</keyword>
<dbReference type="PIRSF" id="PIRSF004925">
    <property type="entry name" value="HcaT"/>
    <property type="match status" value="1"/>
</dbReference>
<dbReference type="PANTHER" id="PTHR23522">
    <property type="entry name" value="BLL5896 PROTEIN"/>
    <property type="match status" value="1"/>
</dbReference>
<dbReference type="EMBL" id="JBHUIP010000014">
    <property type="protein sequence ID" value="MFD2264786.1"/>
    <property type="molecule type" value="Genomic_DNA"/>
</dbReference>
<feature type="transmembrane region" description="Helical" evidence="8">
    <location>
        <begin position="252"/>
        <end position="270"/>
    </location>
</feature>
<evidence type="ECO:0000256" key="6">
    <source>
        <dbReference type="ARBA" id="ARBA00022989"/>
    </source>
</evidence>
<feature type="transmembrane region" description="Helical" evidence="8">
    <location>
        <begin position="109"/>
        <end position="133"/>
    </location>
</feature>
<feature type="transmembrane region" description="Helical" evidence="8">
    <location>
        <begin position="345"/>
        <end position="365"/>
    </location>
</feature>
<evidence type="ECO:0000313" key="10">
    <source>
        <dbReference type="EMBL" id="MFD2264786.1"/>
    </source>
</evidence>
<keyword evidence="6 8" id="KW-1133">Transmembrane helix</keyword>
<dbReference type="RefSeq" id="WP_379877913.1">
    <property type="nucleotide sequence ID" value="NZ_JBHUIP010000014.1"/>
</dbReference>
<feature type="transmembrane region" description="Helical" evidence="8">
    <location>
        <begin position="53"/>
        <end position="72"/>
    </location>
</feature>
<name>A0ABW5DZC5_9PROT</name>
<dbReference type="NCBIfam" id="NF037955">
    <property type="entry name" value="mfs"/>
    <property type="match status" value="1"/>
</dbReference>
<organism evidence="10 11">
    <name type="scientific">Lacibacterium aquatile</name>
    <dbReference type="NCBI Taxonomy" id="1168082"/>
    <lineage>
        <taxon>Bacteria</taxon>
        <taxon>Pseudomonadati</taxon>
        <taxon>Pseudomonadota</taxon>
        <taxon>Alphaproteobacteria</taxon>
        <taxon>Rhodospirillales</taxon>
        <taxon>Rhodospirillaceae</taxon>
    </lineage>
</organism>
<evidence type="ECO:0000256" key="5">
    <source>
        <dbReference type="ARBA" id="ARBA00022692"/>
    </source>
</evidence>
<feature type="transmembrane region" description="Helical" evidence="8">
    <location>
        <begin position="306"/>
        <end position="325"/>
    </location>
</feature>
<feature type="transmembrane region" description="Helical" evidence="8">
    <location>
        <begin position="12"/>
        <end position="33"/>
    </location>
</feature>
<sequence length="394" mass="41743">MRVHHSPTNFGSNLMFSPAIRLSAFFALYYSAYGVVTPFWPVFLAHRGLTPDYIGATFAAGMIAKTLGIPAVTALADKLGKRRALVVVLMGVCVAATFVLAFVSSVTAILIFSAILTGAGAGCVALVDNITLLRARVEGFAYSQVRMWGSISWLIVSISFGAMLPVFGAEGIVWVVLAGSIAGLAAAIYLPEAAPNSAVPADTAPKVSWLQLLRHPPLIRIYIATALLQNAHIFYYAFGTIHWQKSGLSDPLIGWLWTEGVIAEVLLFALAPRFAIMRRPNVLFATAIGAGIIRWITLASTVDPTALILVNFLHAFTFGACHLAAMIELTDKAPPGLSASAQGVYAAFSGGLASAAIFAVTGPLYTWAGHWGYLSSLAMTLAGAAVLFLSPRKN</sequence>
<dbReference type="PANTHER" id="PTHR23522:SF10">
    <property type="entry name" value="3-PHENYLPROPIONIC ACID TRANSPORTER-RELATED"/>
    <property type="match status" value="1"/>
</dbReference>
<keyword evidence="2" id="KW-0813">Transport</keyword>
<dbReference type="InterPro" id="IPR024989">
    <property type="entry name" value="MFS_assoc_dom"/>
</dbReference>
<keyword evidence="7 8" id="KW-0472">Membrane</keyword>
<comment type="subcellular location">
    <subcellularLocation>
        <location evidence="1">Cell inner membrane</location>
        <topology evidence="1">Multi-pass membrane protein</topology>
    </subcellularLocation>
</comment>
<feature type="domain" description="Major facilitator superfamily associated" evidence="9">
    <location>
        <begin position="20"/>
        <end position="365"/>
    </location>
</feature>
<dbReference type="InterPro" id="IPR036259">
    <property type="entry name" value="MFS_trans_sf"/>
</dbReference>
<reference evidence="11" key="1">
    <citation type="journal article" date="2019" name="Int. J. Syst. Evol. Microbiol.">
        <title>The Global Catalogue of Microorganisms (GCM) 10K type strain sequencing project: providing services to taxonomists for standard genome sequencing and annotation.</title>
        <authorList>
            <consortium name="The Broad Institute Genomics Platform"/>
            <consortium name="The Broad Institute Genome Sequencing Center for Infectious Disease"/>
            <person name="Wu L."/>
            <person name="Ma J."/>
        </authorList>
    </citation>
    <scope>NUCLEOTIDE SEQUENCE [LARGE SCALE GENOMIC DNA]</scope>
    <source>
        <strain evidence="11">CGMCC 1.19062</strain>
    </source>
</reference>
<keyword evidence="5 8" id="KW-0812">Transmembrane</keyword>
<dbReference type="Pfam" id="PF12832">
    <property type="entry name" value="MFS_1_like"/>
    <property type="match status" value="1"/>
</dbReference>
<evidence type="ECO:0000259" key="9">
    <source>
        <dbReference type="Pfam" id="PF12832"/>
    </source>
</evidence>
<gene>
    <name evidence="10" type="ORF">ACFSM5_17910</name>
</gene>
<dbReference type="Proteomes" id="UP001597295">
    <property type="component" value="Unassembled WGS sequence"/>
</dbReference>
<feature type="transmembrane region" description="Helical" evidence="8">
    <location>
        <begin position="172"/>
        <end position="190"/>
    </location>
</feature>
<keyword evidence="11" id="KW-1185">Reference proteome</keyword>
<proteinExistence type="predicted"/>